<organism evidence="3 4">
    <name type="scientific">Dyella tabacisoli</name>
    <dbReference type="NCBI Taxonomy" id="2282381"/>
    <lineage>
        <taxon>Bacteria</taxon>
        <taxon>Pseudomonadati</taxon>
        <taxon>Pseudomonadota</taxon>
        <taxon>Gammaproteobacteria</taxon>
        <taxon>Lysobacterales</taxon>
        <taxon>Rhodanobacteraceae</taxon>
        <taxon>Dyella</taxon>
    </lineage>
</organism>
<dbReference type="PANTHER" id="PTHR21363:SF0">
    <property type="entry name" value="PREPHENATE DEHYDROGENASE [NADP(+)]"/>
    <property type="match status" value="1"/>
</dbReference>
<accession>A0A369UP21</accession>
<sequence length="303" mass="31518">MFKEHFKTAVVIGAGAVGQMFAQLLTERGTLVTCFDSEPRNGAASGDACQPSGKLAAAAADAELIVLALPERALSVALERIGALARRDALLVETSSVKTPLESIKHTVLRDREVLGVNPMFAPSAGIAGHVVVTVHHGAGPASTCFEQLLAAHGARLVALSAERHDRMTALVQALGHAAILGFADALAHAGEPLDDLLAIAPPPFRVLMSLVARMLGQSPEVYWDIQSGNPHAIQARALLADGVDRCNEAGGTVPLADFETWLAQLTRYGGPALPALGTDCARLFASLPPSKSVAANEPLGVD</sequence>
<dbReference type="InterPro" id="IPR036291">
    <property type="entry name" value="NAD(P)-bd_dom_sf"/>
</dbReference>
<dbReference type="RefSeq" id="WP_114846084.1">
    <property type="nucleotide sequence ID" value="NZ_JBHSPE010000020.1"/>
</dbReference>
<dbReference type="Proteomes" id="UP000253782">
    <property type="component" value="Unassembled WGS sequence"/>
</dbReference>
<dbReference type="InterPro" id="IPR046825">
    <property type="entry name" value="PDH_C"/>
</dbReference>
<reference evidence="3 4" key="1">
    <citation type="submission" date="2018-07" db="EMBL/GenBank/DDBJ databases">
        <title>Dyella tabacisoli L4-6T, whole genome shotgun sequence.</title>
        <authorList>
            <person name="Zhou X.-K."/>
            <person name="Li W.-J."/>
            <person name="Duan Y.-Q."/>
        </authorList>
    </citation>
    <scope>NUCLEOTIDE SEQUENCE [LARGE SCALE GENOMIC DNA]</scope>
    <source>
        <strain evidence="3 4">L4-6</strain>
    </source>
</reference>
<protein>
    <submittedName>
        <fullName evidence="3">Prephenate dehydrogenase</fullName>
    </submittedName>
</protein>
<dbReference type="Gene3D" id="1.10.3660.10">
    <property type="entry name" value="6-phosphogluconate dehydrogenase C-terminal like domain"/>
    <property type="match status" value="1"/>
</dbReference>
<dbReference type="AlphaFoldDB" id="A0A369UP21"/>
<dbReference type="Gene3D" id="3.40.50.720">
    <property type="entry name" value="NAD(P)-binding Rossmann-like Domain"/>
    <property type="match status" value="1"/>
</dbReference>
<dbReference type="InterPro" id="IPR050812">
    <property type="entry name" value="Preph/Arog_dehydrog"/>
</dbReference>
<dbReference type="PROSITE" id="PS51176">
    <property type="entry name" value="PDH_ADH"/>
    <property type="match status" value="1"/>
</dbReference>
<dbReference type="PANTHER" id="PTHR21363">
    <property type="entry name" value="PREPHENATE DEHYDROGENASE"/>
    <property type="match status" value="1"/>
</dbReference>
<evidence type="ECO:0000313" key="3">
    <source>
        <dbReference type="EMBL" id="RDD81370.1"/>
    </source>
</evidence>
<dbReference type="Pfam" id="PF20463">
    <property type="entry name" value="PDH_C"/>
    <property type="match status" value="1"/>
</dbReference>
<comment type="caution">
    <text evidence="3">The sequence shown here is derived from an EMBL/GenBank/DDBJ whole genome shotgun (WGS) entry which is preliminary data.</text>
</comment>
<dbReference type="SUPFAM" id="SSF51735">
    <property type="entry name" value="NAD(P)-binding Rossmann-fold domains"/>
    <property type="match status" value="1"/>
</dbReference>
<dbReference type="EMBL" id="QQAH01000011">
    <property type="protein sequence ID" value="RDD81370.1"/>
    <property type="molecule type" value="Genomic_DNA"/>
</dbReference>
<evidence type="ECO:0000313" key="4">
    <source>
        <dbReference type="Proteomes" id="UP000253782"/>
    </source>
</evidence>
<evidence type="ECO:0000259" key="2">
    <source>
        <dbReference type="PROSITE" id="PS51176"/>
    </source>
</evidence>
<dbReference type="InterPro" id="IPR008927">
    <property type="entry name" value="6-PGluconate_DH-like_C_sf"/>
</dbReference>
<dbReference type="GO" id="GO:0070403">
    <property type="term" value="F:NAD+ binding"/>
    <property type="evidence" value="ECO:0007669"/>
    <property type="project" value="TreeGrafter"/>
</dbReference>
<keyword evidence="4" id="KW-1185">Reference proteome</keyword>
<dbReference type="InterPro" id="IPR003099">
    <property type="entry name" value="Prephen_DH"/>
</dbReference>
<name>A0A369UP21_9GAMM</name>
<dbReference type="SUPFAM" id="SSF48179">
    <property type="entry name" value="6-phosphogluconate dehydrogenase C-terminal domain-like"/>
    <property type="match status" value="1"/>
</dbReference>
<dbReference type="GO" id="GO:0004665">
    <property type="term" value="F:prephenate dehydrogenase (NADP+) activity"/>
    <property type="evidence" value="ECO:0007669"/>
    <property type="project" value="InterPro"/>
</dbReference>
<keyword evidence="1" id="KW-0560">Oxidoreductase</keyword>
<gene>
    <name evidence="3" type="ORF">DVJ77_13880</name>
</gene>
<dbReference type="GO" id="GO:0008977">
    <property type="term" value="F:prephenate dehydrogenase (NAD+) activity"/>
    <property type="evidence" value="ECO:0007669"/>
    <property type="project" value="InterPro"/>
</dbReference>
<evidence type="ECO:0000256" key="1">
    <source>
        <dbReference type="ARBA" id="ARBA00023002"/>
    </source>
</evidence>
<feature type="domain" description="Prephenate/arogenate dehydrogenase" evidence="2">
    <location>
        <begin position="7"/>
        <end position="282"/>
    </location>
</feature>
<dbReference type="GO" id="GO:0006571">
    <property type="term" value="P:tyrosine biosynthetic process"/>
    <property type="evidence" value="ECO:0007669"/>
    <property type="project" value="InterPro"/>
</dbReference>
<proteinExistence type="predicted"/>
<dbReference type="OrthoDB" id="5939631at2"/>